<protein>
    <submittedName>
        <fullName evidence="1">Uncharacterized protein</fullName>
    </submittedName>
</protein>
<proteinExistence type="predicted"/>
<organism evidence="1 2">
    <name type="scientific">Verticillium longisporum</name>
    <name type="common">Verticillium dahliae var. longisporum</name>
    <dbReference type="NCBI Taxonomy" id="100787"/>
    <lineage>
        <taxon>Eukaryota</taxon>
        <taxon>Fungi</taxon>
        <taxon>Dikarya</taxon>
        <taxon>Ascomycota</taxon>
        <taxon>Pezizomycotina</taxon>
        <taxon>Sordariomycetes</taxon>
        <taxon>Hypocreomycetidae</taxon>
        <taxon>Glomerellales</taxon>
        <taxon>Plectosphaerellaceae</taxon>
        <taxon>Verticillium</taxon>
    </lineage>
</organism>
<evidence type="ECO:0000313" key="1">
    <source>
        <dbReference type="EMBL" id="CRK48473.1"/>
    </source>
</evidence>
<feature type="non-terminal residue" evidence="1">
    <location>
        <position position="1"/>
    </location>
</feature>
<accession>A0A0G4NPQ0</accession>
<gene>
    <name evidence="1" type="ORF">BN1723_020560</name>
</gene>
<name>A0A0G4NPQ0_VERLO</name>
<dbReference type="Proteomes" id="UP000045706">
    <property type="component" value="Unassembled WGS sequence"/>
</dbReference>
<sequence length="35" mass="4280">YGCPSTSRQDAYRADRLARWLRWQLRLQGDWQGLR</sequence>
<dbReference type="EMBL" id="CVQI01037554">
    <property type="protein sequence ID" value="CRK48473.1"/>
    <property type="molecule type" value="Genomic_DNA"/>
</dbReference>
<reference evidence="2" key="1">
    <citation type="submission" date="2015-05" db="EMBL/GenBank/DDBJ databases">
        <authorList>
            <person name="Fogelqvist Johan"/>
        </authorList>
    </citation>
    <scope>NUCLEOTIDE SEQUENCE [LARGE SCALE GENOMIC DNA]</scope>
</reference>
<evidence type="ECO:0000313" key="2">
    <source>
        <dbReference type="Proteomes" id="UP000045706"/>
    </source>
</evidence>
<dbReference type="AlphaFoldDB" id="A0A0G4NPQ0"/>